<protein>
    <submittedName>
        <fullName evidence="8">B-box zinc finger family protein</fullName>
    </submittedName>
</protein>
<dbReference type="GO" id="GO:0008270">
    <property type="term" value="F:zinc ion binding"/>
    <property type="evidence" value="ECO:0007669"/>
    <property type="project" value="UniProtKB-KW"/>
</dbReference>
<dbReference type="VEuPathDB" id="TrichDB:TVAGG3_0999730"/>
<dbReference type="InParanoid" id="A2DDV6"/>
<reference evidence="8" key="1">
    <citation type="submission" date="2006-10" db="EMBL/GenBank/DDBJ databases">
        <authorList>
            <person name="Amadeo P."/>
            <person name="Zhao Q."/>
            <person name="Wortman J."/>
            <person name="Fraser-Liggett C."/>
            <person name="Carlton J."/>
        </authorList>
    </citation>
    <scope>NUCLEOTIDE SEQUENCE</scope>
    <source>
        <strain evidence="8">G3</strain>
    </source>
</reference>
<feature type="domain" description="TLDc" evidence="7">
    <location>
        <begin position="558"/>
        <end position="725"/>
    </location>
</feature>
<dbReference type="CDD" id="cd19821">
    <property type="entry name" value="Bbox1_BBX-like"/>
    <property type="match status" value="1"/>
</dbReference>
<dbReference type="Gene3D" id="3.30.160.60">
    <property type="entry name" value="Classic Zinc Finger"/>
    <property type="match status" value="1"/>
</dbReference>
<keyword evidence="3" id="KW-0863">Zinc-finger</keyword>
<dbReference type="VEuPathDB" id="TrichDB:TVAG_199210"/>
<dbReference type="OrthoDB" id="153872at2759"/>
<proteinExistence type="predicted"/>
<dbReference type="InterPro" id="IPR006571">
    <property type="entry name" value="TLDc_dom"/>
</dbReference>
<dbReference type="KEGG" id="tva:5467030"/>
<evidence type="ECO:0000256" key="4">
    <source>
        <dbReference type="SAM" id="Coils"/>
    </source>
</evidence>
<evidence type="ECO:0000313" key="9">
    <source>
        <dbReference type="Proteomes" id="UP000001542"/>
    </source>
</evidence>
<dbReference type="CDD" id="cd19756">
    <property type="entry name" value="Bbox2"/>
    <property type="match status" value="1"/>
</dbReference>
<dbReference type="PANTHER" id="PTHR25462">
    <property type="entry name" value="BONUS, ISOFORM C-RELATED"/>
    <property type="match status" value="1"/>
</dbReference>
<dbReference type="SUPFAM" id="SSF57845">
    <property type="entry name" value="B-box zinc-binding domain"/>
    <property type="match status" value="1"/>
</dbReference>
<dbReference type="RefSeq" id="XP_001582468.1">
    <property type="nucleotide sequence ID" value="XM_001582418.1"/>
</dbReference>
<keyword evidence="9" id="KW-1185">Reference proteome</keyword>
<keyword evidence="1" id="KW-0479">Metal-binding</keyword>
<gene>
    <name evidence="8" type="ORF">TVAG_199210</name>
</gene>
<evidence type="ECO:0000259" key="7">
    <source>
        <dbReference type="PROSITE" id="PS51886"/>
    </source>
</evidence>
<feature type="compositionally biased region" description="Polar residues" evidence="5">
    <location>
        <begin position="462"/>
        <end position="471"/>
    </location>
</feature>
<sequence>MSLSLPPLPPESEAFRVIQYELQQQLDAVRVRIIEAFDITSITQSQLFAQYCQKINPVNVIHAFIPLSELDQPISDIAARGVRVNPKRGLKFRADHVVIDKAAKVGEVVHCLVALGNVQNYMDMTADYETKEFIKTPPTCDNLNQDYNSLCVSADHQYVICNADQIRTLQFIRFTAGELLENAPEINDICDLCQKNKSVVWCSNCNAHLCADCDRQSHEGNRLLQSHQRIPIEEAKPMMETCPFHPGVRVEHFCPTCQLPVCIECKMSGFHSKGPATSHTLIPLKDAYAAAIKAGYNESKVYIRRRHILREKMQDADRRYADVIANAKSLEARIMKIAQEAIASLHEQVAERTLIIQSTKTEIQRKLDEVDAKSNFVKEHLEYSSPLSVIRALTIHDKLINELRPDNDLPRPLAVEGDLALTGVLEVKSKQETIMPMGVRNRDVYFDERNVRNVDFPSTTFDGMNSSTFDSTQTTTQQQENSRMKSRNIGNTYSSTQNQTQTTGTFNTAAFNEVKMDVDPNMKSLIRIITLTQMALRHEQKLASKGIKLNFVPFEGTTILPNDEIARRLYMSLPFKTQPATHLLYSTERDPRTIRAIHDLIDNIGITVVLVKKGGYVFGGFAATKWNCDGQPFGDKSSSFLFSINRDIFIPYRPTIDDPCYLYATKDVLTFGKYDLVLAGDFNMCSAQIEKSYGIGLQPGSKEARLFFLPEKEFAADCVEVWGFFTSE</sequence>
<accession>A2DDV6</accession>
<dbReference type="SMR" id="A2DDV6"/>
<dbReference type="PROSITE" id="PS50119">
    <property type="entry name" value="ZF_BBOX"/>
    <property type="match status" value="2"/>
</dbReference>
<feature type="domain" description="B box-type" evidence="6">
    <location>
        <begin position="237"/>
        <end position="284"/>
    </location>
</feature>
<keyword evidence="4" id="KW-0175">Coiled coil</keyword>
<keyword evidence="2" id="KW-0862">Zinc</keyword>
<evidence type="ECO:0000256" key="1">
    <source>
        <dbReference type="ARBA" id="ARBA00022723"/>
    </source>
</evidence>
<dbReference type="InterPro" id="IPR000315">
    <property type="entry name" value="Znf_B-box"/>
</dbReference>
<dbReference type="eggNOG" id="KOG2177">
    <property type="taxonomic scope" value="Eukaryota"/>
</dbReference>
<dbReference type="Proteomes" id="UP000001542">
    <property type="component" value="Unassembled WGS sequence"/>
</dbReference>
<dbReference type="Pfam" id="PF07534">
    <property type="entry name" value="TLD"/>
    <property type="match status" value="1"/>
</dbReference>
<evidence type="ECO:0000259" key="6">
    <source>
        <dbReference type="PROSITE" id="PS50119"/>
    </source>
</evidence>
<organism evidence="8 9">
    <name type="scientific">Trichomonas vaginalis (strain ATCC PRA-98 / G3)</name>
    <dbReference type="NCBI Taxonomy" id="412133"/>
    <lineage>
        <taxon>Eukaryota</taxon>
        <taxon>Metamonada</taxon>
        <taxon>Parabasalia</taxon>
        <taxon>Trichomonadida</taxon>
        <taxon>Trichomonadidae</taxon>
        <taxon>Trichomonas</taxon>
    </lineage>
</organism>
<dbReference type="Pfam" id="PF00643">
    <property type="entry name" value="zf-B_box"/>
    <property type="match status" value="2"/>
</dbReference>
<evidence type="ECO:0000256" key="5">
    <source>
        <dbReference type="SAM" id="MobiDB-lite"/>
    </source>
</evidence>
<dbReference type="InterPro" id="IPR047153">
    <property type="entry name" value="TRIM45/56/19-like"/>
</dbReference>
<evidence type="ECO:0000256" key="2">
    <source>
        <dbReference type="ARBA" id="ARBA00022833"/>
    </source>
</evidence>
<evidence type="ECO:0000256" key="3">
    <source>
        <dbReference type="PROSITE-ProRule" id="PRU00024"/>
    </source>
</evidence>
<dbReference type="PANTHER" id="PTHR25462:SF299">
    <property type="entry name" value="E3 UBIQUITIN-PROTEIN LIGASE TRIM56"/>
    <property type="match status" value="1"/>
</dbReference>
<name>A2DDV6_TRIV3</name>
<evidence type="ECO:0000313" key="8">
    <source>
        <dbReference type="EMBL" id="EAY21482.1"/>
    </source>
</evidence>
<dbReference type="STRING" id="5722.A2DDV6"/>
<dbReference type="SMART" id="SM00336">
    <property type="entry name" value="BBOX"/>
    <property type="match status" value="2"/>
</dbReference>
<dbReference type="Gene3D" id="4.10.830.40">
    <property type="match status" value="1"/>
</dbReference>
<reference evidence="8" key="2">
    <citation type="journal article" date="2007" name="Science">
        <title>Draft genome sequence of the sexually transmitted pathogen Trichomonas vaginalis.</title>
        <authorList>
            <person name="Carlton J.M."/>
            <person name="Hirt R.P."/>
            <person name="Silva J.C."/>
            <person name="Delcher A.L."/>
            <person name="Schatz M."/>
            <person name="Zhao Q."/>
            <person name="Wortman J.R."/>
            <person name="Bidwell S.L."/>
            <person name="Alsmark U.C.M."/>
            <person name="Besteiro S."/>
            <person name="Sicheritz-Ponten T."/>
            <person name="Noel C.J."/>
            <person name="Dacks J.B."/>
            <person name="Foster P.G."/>
            <person name="Simillion C."/>
            <person name="Van de Peer Y."/>
            <person name="Miranda-Saavedra D."/>
            <person name="Barton G.J."/>
            <person name="Westrop G.D."/>
            <person name="Mueller S."/>
            <person name="Dessi D."/>
            <person name="Fiori P.L."/>
            <person name="Ren Q."/>
            <person name="Paulsen I."/>
            <person name="Zhang H."/>
            <person name="Bastida-Corcuera F.D."/>
            <person name="Simoes-Barbosa A."/>
            <person name="Brown M.T."/>
            <person name="Hayes R.D."/>
            <person name="Mukherjee M."/>
            <person name="Okumura C.Y."/>
            <person name="Schneider R."/>
            <person name="Smith A.J."/>
            <person name="Vanacova S."/>
            <person name="Villalvazo M."/>
            <person name="Haas B.J."/>
            <person name="Pertea M."/>
            <person name="Feldblyum T.V."/>
            <person name="Utterback T.R."/>
            <person name="Shu C.L."/>
            <person name="Osoegawa K."/>
            <person name="de Jong P.J."/>
            <person name="Hrdy I."/>
            <person name="Horvathova L."/>
            <person name="Zubacova Z."/>
            <person name="Dolezal P."/>
            <person name="Malik S.B."/>
            <person name="Logsdon J.M. Jr."/>
            <person name="Henze K."/>
            <person name="Gupta A."/>
            <person name="Wang C.C."/>
            <person name="Dunne R.L."/>
            <person name="Upcroft J.A."/>
            <person name="Upcroft P."/>
            <person name="White O."/>
            <person name="Salzberg S.L."/>
            <person name="Tang P."/>
            <person name="Chiu C.-H."/>
            <person name="Lee Y.-S."/>
            <person name="Embley T.M."/>
            <person name="Coombs G.H."/>
            <person name="Mottram J.C."/>
            <person name="Tachezy J."/>
            <person name="Fraser-Liggett C.M."/>
            <person name="Johnson P.J."/>
        </authorList>
    </citation>
    <scope>NUCLEOTIDE SEQUENCE [LARGE SCALE GENOMIC DNA]</scope>
    <source>
        <strain evidence="8">G3</strain>
    </source>
</reference>
<dbReference type="AlphaFoldDB" id="A2DDV6"/>
<dbReference type="PROSITE" id="PS51886">
    <property type="entry name" value="TLDC"/>
    <property type="match status" value="1"/>
</dbReference>
<dbReference type="InterPro" id="IPR049808">
    <property type="entry name" value="CONSTANS-like_Bbox1"/>
</dbReference>
<feature type="region of interest" description="Disordered" evidence="5">
    <location>
        <begin position="462"/>
        <end position="484"/>
    </location>
</feature>
<feature type="domain" description="B box-type" evidence="6">
    <location>
        <begin position="185"/>
        <end position="232"/>
    </location>
</feature>
<dbReference type="SMART" id="SM00584">
    <property type="entry name" value="TLDc"/>
    <property type="match status" value="1"/>
</dbReference>
<feature type="coiled-coil region" evidence="4">
    <location>
        <begin position="313"/>
        <end position="340"/>
    </location>
</feature>
<dbReference type="EMBL" id="DS113190">
    <property type="protein sequence ID" value="EAY21482.1"/>
    <property type="molecule type" value="Genomic_DNA"/>
</dbReference>